<keyword evidence="2" id="KW-1185">Reference proteome</keyword>
<evidence type="ECO:0000313" key="1">
    <source>
        <dbReference type="EMBL" id="MDQ0233476.1"/>
    </source>
</evidence>
<sequence length="70" mass="8124">MFKDSNYHHIHLYNLAGMAILEDMELLFKDITKQLEHNNSLSIDMLGELSKGILKNMKILHDQVNRSTIV</sequence>
<evidence type="ECO:0000313" key="2">
    <source>
        <dbReference type="Proteomes" id="UP001234495"/>
    </source>
</evidence>
<gene>
    <name evidence="1" type="ORF">J2S19_004823</name>
</gene>
<proteinExistence type="predicted"/>
<dbReference type="Proteomes" id="UP001234495">
    <property type="component" value="Unassembled WGS sequence"/>
</dbReference>
<dbReference type="EMBL" id="JAUSUD010000042">
    <property type="protein sequence ID" value="MDQ0233476.1"/>
    <property type="molecule type" value="Genomic_DNA"/>
</dbReference>
<reference evidence="1 2" key="1">
    <citation type="submission" date="2023-07" db="EMBL/GenBank/DDBJ databases">
        <title>Genomic Encyclopedia of Type Strains, Phase IV (KMG-IV): sequencing the most valuable type-strain genomes for metagenomic binning, comparative biology and taxonomic classification.</title>
        <authorList>
            <person name="Goeker M."/>
        </authorList>
    </citation>
    <scope>NUCLEOTIDE SEQUENCE [LARGE SCALE GENOMIC DNA]</scope>
    <source>
        <strain evidence="1 2">DSM 29005</strain>
    </source>
</reference>
<organism evidence="1 2">
    <name type="scientific">Metabacillus malikii</name>
    <dbReference type="NCBI Taxonomy" id="1504265"/>
    <lineage>
        <taxon>Bacteria</taxon>
        <taxon>Bacillati</taxon>
        <taxon>Bacillota</taxon>
        <taxon>Bacilli</taxon>
        <taxon>Bacillales</taxon>
        <taxon>Bacillaceae</taxon>
        <taxon>Metabacillus</taxon>
    </lineage>
</organism>
<name>A0ABT9ZMG2_9BACI</name>
<protein>
    <submittedName>
        <fullName evidence="1">Uncharacterized protein</fullName>
    </submittedName>
</protein>
<dbReference type="RefSeq" id="WP_307346870.1">
    <property type="nucleotide sequence ID" value="NZ_JAUSUD010000042.1"/>
</dbReference>
<accession>A0ABT9ZMG2</accession>
<comment type="caution">
    <text evidence="1">The sequence shown here is derived from an EMBL/GenBank/DDBJ whole genome shotgun (WGS) entry which is preliminary data.</text>
</comment>